<dbReference type="RefSeq" id="WP_014827530.1">
    <property type="nucleotide sequence ID" value="NC_018068.1"/>
</dbReference>
<keyword evidence="4" id="KW-1185">Reference proteome</keyword>
<evidence type="ECO:0000256" key="1">
    <source>
        <dbReference type="ARBA" id="ARBA00038232"/>
    </source>
</evidence>
<dbReference type="OrthoDB" id="9797531at2"/>
<dbReference type="GO" id="GO:0043565">
    <property type="term" value="F:sequence-specific DNA binding"/>
    <property type="evidence" value="ECO:0007669"/>
    <property type="project" value="InterPro"/>
</dbReference>
<protein>
    <submittedName>
        <fullName evidence="3">Transposase</fullName>
    </submittedName>
</protein>
<dbReference type="KEGG" id="dai:Desaci_2600"/>
<organism evidence="3 4">
    <name type="scientific">Desulfosporosinus acidiphilus (strain DSM 22704 / JCM 16185 / SJ4)</name>
    <dbReference type="NCBI Taxonomy" id="646529"/>
    <lineage>
        <taxon>Bacteria</taxon>
        <taxon>Bacillati</taxon>
        <taxon>Bacillota</taxon>
        <taxon>Clostridia</taxon>
        <taxon>Eubacteriales</taxon>
        <taxon>Desulfitobacteriaceae</taxon>
        <taxon>Desulfosporosinus</taxon>
    </lineage>
</organism>
<dbReference type="eggNOG" id="COG2963">
    <property type="taxonomic scope" value="Bacteria"/>
</dbReference>
<accession>I4D6V9</accession>
<dbReference type="InterPro" id="IPR055247">
    <property type="entry name" value="InsJ-like_HTH"/>
</dbReference>
<dbReference type="InterPro" id="IPR010921">
    <property type="entry name" value="Trp_repressor/repl_initiator"/>
</dbReference>
<dbReference type="AlphaFoldDB" id="I4D6V9"/>
<dbReference type="InterPro" id="IPR052057">
    <property type="entry name" value="IS150/IS1296_orfA-like"/>
</dbReference>
<proteinExistence type="inferred from homology"/>
<evidence type="ECO:0000259" key="2">
    <source>
        <dbReference type="Pfam" id="PF13518"/>
    </source>
</evidence>
<gene>
    <name evidence="3" type="ordered locus">Desaci_2600</name>
</gene>
<sequence length="104" mass="11637">MSHRSRVSGSEKIAAIEKYLRGEDTLSHLASLLGVDFKSAQQWLQTYHSLGPNGLINTSKNTAYSVELRTSAVKDYLVGGGSYMDICRKYGIKSTCQLRYWCLL</sequence>
<dbReference type="PANTHER" id="PTHR33795">
    <property type="entry name" value="INSERTION ELEMENT IS150 PROTEIN INSJ"/>
    <property type="match status" value="1"/>
</dbReference>
<dbReference type="SUPFAM" id="SSF48295">
    <property type="entry name" value="TrpR-like"/>
    <property type="match status" value="2"/>
</dbReference>
<dbReference type="HOGENOM" id="CLU_027402_17_4_9"/>
<comment type="similarity">
    <text evidence="1">Belongs to the IS150/IS1296 orfA family.</text>
</comment>
<dbReference type="PANTHER" id="PTHR33795:SF1">
    <property type="entry name" value="INSERTION ELEMENT IS150 PROTEIN INSJ"/>
    <property type="match status" value="1"/>
</dbReference>
<evidence type="ECO:0000313" key="3">
    <source>
        <dbReference type="EMBL" id="AFM41533.1"/>
    </source>
</evidence>
<feature type="domain" description="Insertion element IS150 protein InsJ-like helix-turn-helix" evidence="2">
    <location>
        <begin position="11"/>
        <end position="59"/>
    </location>
</feature>
<dbReference type="STRING" id="646529.Desaci_2600"/>
<dbReference type="Pfam" id="PF13518">
    <property type="entry name" value="HTH_28"/>
    <property type="match status" value="1"/>
</dbReference>
<name>I4D6V9_DESAJ</name>
<dbReference type="EMBL" id="CP003639">
    <property type="protein sequence ID" value="AFM41533.1"/>
    <property type="molecule type" value="Genomic_DNA"/>
</dbReference>
<reference evidence="3 4" key="1">
    <citation type="journal article" date="2012" name="J. Bacteriol.">
        <title>Complete genome sequences of Desulfosporosinus orientis DSM765T, Desulfosporosinus youngiae DSM17734T, Desulfosporosinus meridiei DSM13257T, and Desulfosporosinus acidiphilus DSM22704T.</title>
        <authorList>
            <person name="Pester M."/>
            <person name="Brambilla E."/>
            <person name="Alazard D."/>
            <person name="Rattei T."/>
            <person name="Weinmaier T."/>
            <person name="Han J."/>
            <person name="Lucas S."/>
            <person name="Lapidus A."/>
            <person name="Cheng J.F."/>
            <person name="Goodwin L."/>
            <person name="Pitluck S."/>
            <person name="Peters L."/>
            <person name="Ovchinnikova G."/>
            <person name="Teshima H."/>
            <person name="Detter J.C."/>
            <person name="Han C.S."/>
            <person name="Tapia R."/>
            <person name="Land M.L."/>
            <person name="Hauser L."/>
            <person name="Kyrpides N.C."/>
            <person name="Ivanova N.N."/>
            <person name="Pagani I."/>
            <person name="Huntmann M."/>
            <person name="Wei C.L."/>
            <person name="Davenport K.W."/>
            <person name="Daligault H."/>
            <person name="Chain P.S."/>
            <person name="Chen A."/>
            <person name="Mavromatis K."/>
            <person name="Markowitz V."/>
            <person name="Szeto E."/>
            <person name="Mikhailova N."/>
            <person name="Pati A."/>
            <person name="Wagner M."/>
            <person name="Woyke T."/>
            <person name="Ollivier B."/>
            <person name="Klenk H.P."/>
            <person name="Spring S."/>
            <person name="Loy A."/>
        </authorList>
    </citation>
    <scope>NUCLEOTIDE SEQUENCE [LARGE SCALE GENOMIC DNA]</scope>
    <source>
        <strain evidence="4">DSM 22704 / JCM 16185 / SJ4</strain>
    </source>
</reference>
<evidence type="ECO:0000313" key="4">
    <source>
        <dbReference type="Proteomes" id="UP000002892"/>
    </source>
</evidence>
<dbReference type="Proteomes" id="UP000002892">
    <property type="component" value="Chromosome"/>
</dbReference>